<feature type="non-terminal residue" evidence="1">
    <location>
        <position position="1"/>
    </location>
</feature>
<organism evidence="1 2">
    <name type="scientific">Sulfobacillus acidophilus</name>
    <dbReference type="NCBI Taxonomy" id="53633"/>
    <lineage>
        <taxon>Bacteria</taxon>
        <taxon>Bacillati</taxon>
        <taxon>Bacillota</taxon>
        <taxon>Clostridia</taxon>
        <taxon>Eubacteriales</taxon>
        <taxon>Clostridiales Family XVII. Incertae Sedis</taxon>
        <taxon>Sulfobacillus</taxon>
    </lineage>
</organism>
<gene>
    <name evidence="1" type="ORF">JYT19_01075</name>
</gene>
<proteinExistence type="predicted"/>
<dbReference type="Proteomes" id="UP000765003">
    <property type="component" value="Unassembled WGS sequence"/>
</dbReference>
<evidence type="ECO:0000313" key="2">
    <source>
        <dbReference type="Proteomes" id="UP000765003"/>
    </source>
</evidence>
<protein>
    <recommendedName>
        <fullName evidence="3">Transposase</fullName>
    </recommendedName>
</protein>
<evidence type="ECO:0008006" key="3">
    <source>
        <dbReference type="Google" id="ProtNLM"/>
    </source>
</evidence>
<name>A0ABS3AVW2_9FIRM</name>
<accession>A0ABS3AVW2</accession>
<sequence length="79" mass="9053">RSCKGFEFLGYKILQNGLSVASATIERSASRIFRFFEQGAPKKRIEKYVKHFLAWAKGGLGKLVNDINVRNQLYDMLLN</sequence>
<dbReference type="EMBL" id="JAFITA010000020">
    <property type="protein sequence ID" value="MBN4077483.1"/>
    <property type="molecule type" value="Genomic_DNA"/>
</dbReference>
<comment type="caution">
    <text evidence="1">The sequence shown here is derived from an EMBL/GenBank/DDBJ whole genome shotgun (WGS) entry which is preliminary data.</text>
</comment>
<reference evidence="1" key="1">
    <citation type="submission" date="2021-02" db="EMBL/GenBank/DDBJ databases">
        <title>Activity-based single-cell genomes from oceanic crustal fluid captures similar information to metagenomic and metatranscriptomic surveys with orders of magnitude less sampling.</title>
        <authorList>
            <person name="D'Angelo T.S."/>
            <person name="Orcutt B.N."/>
        </authorList>
    </citation>
    <scope>NUCLEOTIDE SEQUENCE [LARGE SCALE GENOMIC DNA]</scope>
    <source>
        <strain evidence="1">AH-315-E05</strain>
    </source>
</reference>
<keyword evidence="2" id="KW-1185">Reference proteome</keyword>
<evidence type="ECO:0000313" key="1">
    <source>
        <dbReference type="EMBL" id="MBN4077483.1"/>
    </source>
</evidence>